<accession>A0A364K0H5</accession>
<dbReference type="AlphaFoldDB" id="A0A364K0H5"/>
<reference evidence="1 2" key="2">
    <citation type="submission" date="2018-06" db="EMBL/GenBank/DDBJ databases">
        <authorList>
            <person name="Zhirakovskaya E."/>
        </authorList>
    </citation>
    <scope>NUCLEOTIDE SEQUENCE [LARGE SCALE GENOMIC DNA]</scope>
    <source>
        <strain evidence="1 2">FBKL4.011</strain>
    </source>
</reference>
<evidence type="ECO:0000313" key="1">
    <source>
        <dbReference type="EMBL" id="RAL20842.1"/>
    </source>
</evidence>
<protein>
    <submittedName>
        <fullName evidence="1">Uncharacterized protein</fullName>
    </submittedName>
</protein>
<sequence>MSFGVREGLVQKRYTQVQKTIESIAPQYQMKYKLTMDDSFLYIVLYKQNHSFIQILPLEQPAYQMNQKMSGVKVND</sequence>
<evidence type="ECO:0000313" key="2">
    <source>
        <dbReference type="Proteomes" id="UP000251213"/>
    </source>
</evidence>
<proteinExistence type="predicted"/>
<dbReference type="Proteomes" id="UP000251213">
    <property type="component" value="Unassembled WGS sequence"/>
</dbReference>
<gene>
    <name evidence="1" type="ORF">DL897_17565</name>
</gene>
<keyword evidence="2" id="KW-1185">Reference proteome</keyword>
<dbReference type="OrthoDB" id="2652483at2"/>
<name>A0A364K0H5_9BACL</name>
<dbReference type="EMBL" id="QJKK01000023">
    <property type="protein sequence ID" value="RAL20842.1"/>
    <property type="molecule type" value="Genomic_DNA"/>
</dbReference>
<comment type="caution">
    <text evidence="1">The sequence shown here is derived from an EMBL/GenBank/DDBJ whole genome shotgun (WGS) entry which is preliminary data.</text>
</comment>
<organism evidence="1 2">
    <name type="scientific">Thermoflavimicrobium daqui</name>
    <dbReference type="NCBI Taxonomy" id="2137476"/>
    <lineage>
        <taxon>Bacteria</taxon>
        <taxon>Bacillati</taxon>
        <taxon>Bacillota</taxon>
        <taxon>Bacilli</taxon>
        <taxon>Bacillales</taxon>
        <taxon>Thermoactinomycetaceae</taxon>
        <taxon>Thermoflavimicrobium</taxon>
    </lineage>
</organism>
<dbReference type="RefSeq" id="WP_113660415.1">
    <property type="nucleotide sequence ID" value="NZ_KZ845685.1"/>
</dbReference>
<reference evidence="1 2" key="1">
    <citation type="submission" date="2018-06" db="EMBL/GenBank/DDBJ databases">
        <title>Thermoflavimicrobium daqus sp. nov., a thermophilic microbe isolated from Moutai-flavour Daqu.</title>
        <authorList>
            <person name="Wang X."/>
            <person name="Zhou H."/>
        </authorList>
    </citation>
    <scope>NUCLEOTIDE SEQUENCE [LARGE SCALE GENOMIC DNA]</scope>
    <source>
        <strain evidence="1 2">FBKL4.011</strain>
    </source>
</reference>